<reference evidence="5" key="1">
    <citation type="submission" date="2010-03" db="EMBL/GenBank/DDBJ databases">
        <title>The genome sequence of Synergistetes sp. SGP1.</title>
        <authorList>
            <consortium name="metaHIT consortium -- http://www.metahit.eu/"/>
            <person name="Pajon A."/>
            <person name="Turner K."/>
            <person name="Parkhill J."/>
            <person name="Wade W."/>
            <person name="Vartoukian S."/>
        </authorList>
    </citation>
    <scope>NUCLEOTIDE SEQUENCE [LARGE SCALE GENOMIC DNA]</scope>
    <source>
        <strain evidence="5">SGP1</strain>
    </source>
</reference>
<dbReference type="SMART" id="SM00248">
    <property type="entry name" value="ANK"/>
    <property type="match status" value="5"/>
</dbReference>
<keyword evidence="2 3" id="KW-0040">ANK repeat</keyword>
<feature type="repeat" description="ANK" evidence="3">
    <location>
        <begin position="378"/>
        <end position="412"/>
    </location>
</feature>
<dbReference type="PANTHER" id="PTHR24189:SF50">
    <property type="entry name" value="ANKYRIN REPEAT AND SOCS BOX PROTEIN 2"/>
    <property type="match status" value="1"/>
</dbReference>
<dbReference type="Pfam" id="PF13637">
    <property type="entry name" value="Ank_4"/>
    <property type="match status" value="1"/>
</dbReference>
<evidence type="ECO:0000256" key="1">
    <source>
        <dbReference type="ARBA" id="ARBA00022737"/>
    </source>
</evidence>
<evidence type="ECO:0000313" key="4">
    <source>
        <dbReference type="EMBL" id="CBL27982.1"/>
    </source>
</evidence>
<dbReference type="InterPro" id="IPR002110">
    <property type="entry name" value="Ankyrin_rpt"/>
</dbReference>
<name>A0AB94IW70_9BACT</name>
<feature type="repeat" description="ANK" evidence="3">
    <location>
        <begin position="413"/>
        <end position="447"/>
    </location>
</feature>
<accession>A0AB94IW70</accession>
<dbReference type="PROSITE" id="PS50297">
    <property type="entry name" value="ANK_REP_REGION"/>
    <property type="match status" value="2"/>
</dbReference>
<dbReference type="Proteomes" id="UP000008957">
    <property type="component" value="Chromosome"/>
</dbReference>
<dbReference type="AlphaFoldDB" id="A0AB94IW70"/>
<feature type="repeat" description="ANK" evidence="3">
    <location>
        <begin position="308"/>
        <end position="342"/>
    </location>
</feature>
<reference evidence="4 5" key="2">
    <citation type="submission" date="2010-03" db="EMBL/GenBank/DDBJ databases">
        <authorList>
            <person name="Pajon A."/>
        </authorList>
    </citation>
    <scope>NUCLEOTIDE SEQUENCE [LARGE SCALE GENOMIC DNA]</scope>
    <source>
        <strain evidence="4 5">SGP1</strain>
    </source>
</reference>
<dbReference type="SUPFAM" id="SSF48403">
    <property type="entry name" value="Ankyrin repeat"/>
    <property type="match status" value="1"/>
</dbReference>
<evidence type="ECO:0000256" key="3">
    <source>
        <dbReference type="PROSITE-ProRule" id="PRU00023"/>
    </source>
</evidence>
<evidence type="ECO:0000313" key="5">
    <source>
        <dbReference type="Proteomes" id="UP000008957"/>
    </source>
</evidence>
<sequence length="476" mass="53800">MKLTEYLKQVVNDEQWVYKEDCDLYACGITPDIVDEELLLKVASKLHKQKERESFWNDLLDYLPEKSLTQNVFAYLLENKIALVSLAHRRSDDERLKKLIPYAEEALFTLAKRYYGQSEYYPSDFNGESKYSAEDFAGFLCEYYYDALLEQLGSLKPDDPEKEIILFYFYSNKHRPDVEKLIELRCLEITNDPVMIQSAYERNDPLCFLALSRNMFATRDMLESLGNASDIENASCIRSNARKTLSIKKYLDSHEGTPQITTNKAYQDPKMAVECMTLLMRTVWQDTDFQLLNELLATGMDVNEKNVYGMTALMYAAWRDVPSIEVVSALLDAGADVNVKDEGGMTALMYSVWGEAPNAEVIGSLLDAGADVNVRDEDGMTALMYSVWGEASNVGVIRTLLDAGADVNAKDENGMTALMYSVWGDTPNVETIGTLLDAGAEVSMKDHEGKRVIDHARVNERLKGTDTLKRLENASR</sequence>
<protein>
    <submittedName>
        <fullName evidence="4">FOG: Ankyrin repeat</fullName>
    </submittedName>
</protein>
<keyword evidence="5" id="KW-1185">Reference proteome</keyword>
<keyword evidence="1" id="KW-0677">Repeat</keyword>
<feature type="repeat" description="ANK" evidence="3">
    <location>
        <begin position="343"/>
        <end position="377"/>
    </location>
</feature>
<dbReference type="KEGG" id="sbr:SY1_05970"/>
<dbReference type="PANTHER" id="PTHR24189">
    <property type="entry name" value="MYOTROPHIN"/>
    <property type="match status" value="1"/>
</dbReference>
<proteinExistence type="predicted"/>
<dbReference type="InterPro" id="IPR050745">
    <property type="entry name" value="Multifunctional_regulatory"/>
</dbReference>
<dbReference type="InterPro" id="IPR036770">
    <property type="entry name" value="Ankyrin_rpt-contain_sf"/>
</dbReference>
<dbReference type="PROSITE" id="PS50088">
    <property type="entry name" value="ANK_REPEAT"/>
    <property type="match status" value="4"/>
</dbReference>
<organism evidence="4 5">
    <name type="scientific">Fretibacterium fastidiosum</name>
    <dbReference type="NCBI Taxonomy" id="651822"/>
    <lineage>
        <taxon>Bacteria</taxon>
        <taxon>Thermotogati</taxon>
        <taxon>Synergistota</taxon>
        <taxon>Synergistia</taxon>
        <taxon>Synergistales</taxon>
        <taxon>Aminobacteriaceae</taxon>
        <taxon>Fretibacterium</taxon>
    </lineage>
</organism>
<dbReference type="EMBL" id="FP929056">
    <property type="protein sequence ID" value="CBL27982.1"/>
    <property type="molecule type" value="Genomic_DNA"/>
</dbReference>
<evidence type="ECO:0000256" key="2">
    <source>
        <dbReference type="ARBA" id="ARBA00023043"/>
    </source>
</evidence>
<dbReference type="Pfam" id="PF12796">
    <property type="entry name" value="Ank_2"/>
    <property type="match status" value="1"/>
</dbReference>
<gene>
    <name evidence="4" type="ORF">SY1_05970</name>
</gene>
<dbReference type="RefSeq" id="WP_015556129.1">
    <property type="nucleotide sequence ID" value="NC_021038.1"/>
</dbReference>
<dbReference type="Gene3D" id="1.25.40.20">
    <property type="entry name" value="Ankyrin repeat-containing domain"/>
    <property type="match status" value="1"/>
</dbReference>